<keyword evidence="3" id="KW-0472">Membrane</keyword>
<protein>
    <submittedName>
        <fullName evidence="4">CDP-alcohol phosphatidyltransferase</fullName>
    </submittedName>
</protein>
<dbReference type="GO" id="GO:0008654">
    <property type="term" value="P:phospholipid biosynthetic process"/>
    <property type="evidence" value="ECO:0007669"/>
    <property type="project" value="InterPro"/>
</dbReference>
<evidence type="ECO:0000256" key="2">
    <source>
        <dbReference type="RuleBase" id="RU003750"/>
    </source>
</evidence>
<dbReference type="Pfam" id="PF01066">
    <property type="entry name" value="CDP-OH_P_transf"/>
    <property type="match status" value="1"/>
</dbReference>
<dbReference type="KEGG" id="bco:Bcell_3610"/>
<feature type="transmembrane region" description="Helical" evidence="3">
    <location>
        <begin position="50"/>
        <end position="69"/>
    </location>
</feature>
<dbReference type="Proteomes" id="UP000001401">
    <property type="component" value="Chromosome"/>
</dbReference>
<evidence type="ECO:0000313" key="4">
    <source>
        <dbReference type="EMBL" id="ADU31851.1"/>
    </source>
</evidence>
<dbReference type="OrthoDB" id="7390033at2"/>
<dbReference type="eggNOG" id="COG0558">
    <property type="taxonomic scope" value="Bacteria"/>
</dbReference>
<evidence type="ECO:0000256" key="3">
    <source>
        <dbReference type="SAM" id="Phobius"/>
    </source>
</evidence>
<evidence type="ECO:0000256" key="1">
    <source>
        <dbReference type="ARBA" id="ARBA00022679"/>
    </source>
</evidence>
<dbReference type="InterPro" id="IPR000462">
    <property type="entry name" value="CDP-OH_P_trans"/>
</dbReference>
<dbReference type="GO" id="GO:0016780">
    <property type="term" value="F:phosphotransferase activity, for other substituted phosphate groups"/>
    <property type="evidence" value="ECO:0007669"/>
    <property type="project" value="InterPro"/>
</dbReference>
<keyword evidence="3" id="KW-1133">Transmembrane helix</keyword>
<sequence>MSLICKFRSFRQKYVVQQRRPQEYLFNKYYAHLIDPFFTKLVYDMRLTPNMVTVIAGLFGIGAGLSFIFEQWILGAILLQLHHLMDGADGNLARLTNRCSDFGAKLDQWVDQIVRLVLFVSITFVVDVPMWAKVLFVATIYIDVIVVHKFVLPFMRKYTIVRSKWKQWFFSRGIIPAFDIFLIYFLISLFAIINNLEMLVFIVIVGKNLDWLYRVWECLKSKYLYQVKHTET</sequence>
<dbReference type="STRING" id="649639.Bcell_3610"/>
<evidence type="ECO:0000313" key="5">
    <source>
        <dbReference type="Proteomes" id="UP000001401"/>
    </source>
</evidence>
<dbReference type="AlphaFoldDB" id="E6TS82"/>
<comment type="similarity">
    <text evidence="2">Belongs to the CDP-alcohol phosphatidyltransferase class-I family.</text>
</comment>
<gene>
    <name evidence="4" type="ordered locus">Bcell_3610</name>
</gene>
<dbReference type="PROSITE" id="PS00379">
    <property type="entry name" value="CDP_ALCOHOL_P_TRANSF"/>
    <property type="match status" value="1"/>
</dbReference>
<dbReference type="InterPro" id="IPR043130">
    <property type="entry name" value="CDP-OH_PTrfase_TM_dom"/>
</dbReference>
<dbReference type="Gene3D" id="1.20.120.1760">
    <property type="match status" value="1"/>
</dbReference>
<dbReference type="InterPro" id="IPR048254">
    <property type="entry name" value="CDP_ALCOHOL_P_TRANSF_CS"/>
</dbReference>
<keyword evidence="3" id="KW-0812">Transmembrane</keyword>
<feature type="transmembrane region" description="Helical" evidence="3">
    <location>
        <begin position="130"/>
        <end position="152"/>
    </location>
</feature>
<dbReference type="GO" id="GO:0016020">
    <property type="term" value="C:membrane"/>
    <property type="evidence" value="ECO:0007669"/>
    <property type="project" value="InterPro"/>
</dbReference>
<keyword evidence="5" id="KW-1185">Reference proteome</keyword>
<organism evidence="4 5">
    <name type="scientific">Evansella cellulosilytica (strain ATCC 21833 / DSM 2522 / FERM P-1141 / JCM 9156 / N-4)</name>
    <name type="common">Bacillus cellulosilyticus</name>
    <dbReference type="NCBI Taxonomy" id="649639"/>
    <lineage>
        <taxon>Bacteria</taxon>
        <taxon>Bacillati</taxon>
        <taxon>Bacillota</taxon>
        <taxon>Bacilli</taxon>
        <taxon>Bacillales</taxon>
        <taxon>Bacillaceae</taxon>
        <taxon>Evansella</taxon>
    </lineage>
</organism>
<dbReference type="EMBL" id="CP002394">
    <property type="protein sequence ID" value="ADU31851.1"/>
    <property type="molecule type" value="Genomic_DNA"/>
</dbReference>
<keyword evidence="1 2" id="KW-0808">Transferase</keyword>
<name>E6TS82_EVAC2</name>
<dbReference type="HOGENOM" id="CLU_1192856_0_0_9"/>
<reference evidence="4 5" key="1">
    <citation type="submission" date="2010-12" db="EMBL/GenBank/DDBJ databases">
        <title>Complete sequence of Bacillus cellulosilyticus DSM 2522.</title>
        <authorList>
            <consortium name="US DOE Joint Genome Institute"/>
            <person name="Lucas S."/>
            <person name="Copeland A."/>
            <person name="Lapidus A."/>
            <person name="Cheng J.-F."/>
            <person name="Bruce D."/>
            <person name="Goodwin L."/>
            <person name="Pitluck S."/>
            <person name="Chertkov O."/>
            <person name="Detter J.C."/>
            <person name="Han C."/>
            <person name="Tapia R."/>
            <person name="Land M."/>
            <person name="Hauser L."/>
            <person name="Jeffries C."/>
            <person name="Kyrpides N."/>
            <person name="Ivanova N."/>
            <person name="Mikhailova N."/>
            <person name="Brumm P."/>
            <person name="Mead D."/>
            <person name="Woyke T."/>
        </authorList>
    </citation>
    <scope>NUCLEOTIDE SEQUENCE [LARGE SCALE GENOMIC DNA]</scope>
    <source>
        <strain evidence="5">ATCC 21833 / DSM 2522 / FERM P-1141 / JCM 9156 / N-4</strain>
    </source>
</reference>
<proteinExistence type="inferred from homology"/>
<feature type="transmembrane region" description="Helical" evidence="3">
    <location>
        <begin position="173"/>
        <end position="193"/>
    </location>
</feature>
<accession>E6TS82</accession>